<keyword evidence="2" id="KW-0808">Transferase</keyword>
<dbReference type="InterPro" id="IPR013216">
    <property type="entry name" value="Methyltransf_11"/>
</dbReference>
<dbReference type="GO" id="GO:0005739">
    <property type="term" value="C:mitochondrion"/>
    <property type="evidence" value="ECO:0007669"/>
    <property type="project" value="TreeGrafter"/>
</dbReference>
<protein>
    <recommendedName>
        <fullName evidence="3">Arginine-hydroxylase NDUFAF5, mitochondrial</fullName>
    </recommendedName>
    <alternativeName>
        <fullName evidence="4">NADH dehydrogenase [ubiquinone] 1 alpha subcomplex assembly factor 5</fullName>
    </alternativeName>
    <alternativeName>
        <fullName evidence="5">Putative methyltransferase NDUFAF5</fullName>
    </alternativeName>
</protein>
<dbReference type="Gene3D" id="3.40.50.150">
    <property type="entry name" value="Vaccinia Virus protein VP39"/>
    <property type="match status" value="1"/>
</dbReference>
<evidence type="ECO:0000256" key="3">
    <source>
        <dbReference type="ARBA" id="ARBA00040937"/>
    </source>
</evidence>
<feature type="domain" description="Methyltransferase type 11" evidence="6">
    <location>
        <begin position="79"/>
        <end position="174"/>
    </location>
</feature>
<dbReference type="Proteomes" id="UP000694843">
    <property type="component" value="Unplaced"/>
</dbReference>
<dbReference type="AlphaFoldDB" id="A0A8B7N6X2"/>
<dbReference type="PANTHER" id="PTHR13090">
    <property type="entry name" value="ARGININE-HYDROXYLASE NDUFAF5, MITOCHONDRIAL"/>
    <property type="match status" value="1"/>
</dbReference>
<dbReference type="PANTHER" id="PTHR13090:SF1">
    <property type="entry name" value="ARGININE-HYDROXYLASE NDUFAF5, MITOCHONDRIAL"/>
    <property type="match status" value="1"/>
</dbReference>
<name>A0A8B7N6X2_HYAAZ</name>
<evidence type="ECO:0000256" key="5">
    <source>
        <dbReference type="ARBA" id="ARBA00042549"/>
    </source>
</evidence>
<dbReference type="RefSeq" id="XP_018009596.1">
    <property type="nucleotide sequence ID" value="XM_018154107.2"/>
</dbReference>
<evidence type="ECO:0000256" key="1">
    <source>
        <dbReference type="ARBA" id="ARBA00022603"/>
    </source>
</evidence>
<accession>A0A8B7N6X2</accession>
<organism evidence="7 8">
    <name type="scientific">Hyalella azteca</name>
    <name type="common">Amphipod</name>
    <dbReference type="NCBI Taxonomy" id="294128"/>
    <lineage>
        <taxon>Eukaryota</taxon>
        <taxon>Metazoa</taxon>
        <taxon>Ecdysozoa</taxon>
        <taxon>Arthropoda</taxon>
        <taxon>Crustacea</taxon>
        <taxon>Multicrustacea</taxon>
        <taxon>Malacostraca</taxon>
        <taxon>Eumalacostraca</taxon>
        <taxon>Peracarida</taxon>
        <taxon>Amphipoda</taxon>
        <taxon>Senticaudata</taxon>
        <taxon>Talitrida</taxon>
        <taxon>Talitroidea</taxon>
        <taxon>Hyalellidae</taxon>
        <taxon>Hyalella</taxon>
    </lineage>
</organism>
<evidence type="ECO:0000256" key="2">
    <source>
        <dbReference type="ARBA" id="ARBA00022679"/>
    </source>
</evidence>
<sequence length="353" mass="39448">MFGAAVRVAAPRCSCATIRTLTTGRTETITVFDRNAKLMQKERAAAREDIHLYDYLKEEVGYRLSERIHDIKNEFRVGLDLSCGRGQLAKHITETSLQKLYMSDFSPGLLAQAHVPQADGLSVEKLCINEESKLPFEDEHLDIVLSNLSLHWVNNLPGCLREVLRTLKRDGVLLAAMLGGDTLYQLRSSLLLAEMERRGGISAHVSPFTETQDVGALLTNAGFTLLTVDTEDITVGYPSMFELMWDLQGMAENNANLSRQLHLSRDTCMAAAAIYQEMYGDEEGIPATYQVIYMIGWKPNPEKRAEAPARGSGQISLKDLSRLEELVKQQGVDGKLKFMHEMENANSHDDNKK</sequence>
<dbReference type="GO" id="GO:0032981">
    <property type="term" value="P:mitochondrial respiratory chain complex I assembly"/>
    <property type="evidence" value="ECO:0007669"/>
    <property type="project" value="TreeGrafter"/>
</dbReference>
<dbReference type="InterPro" id="IPR050602">
    <property type="entry name" value="Malonyl-ACP_OMT"/>
</dbReference>
<keyword evidence="1" id="KW-0489">Methyltransferase</keyword>
<dbReference type="GO" id="GO:0032259">
    <property type="term" value="P:methylation"/>
    <property type="evidence" value="ECO:0007669"/>
    <property type="project" value="UniProtKB-KW"/>
</dbReference>
<dbReference type="OrthoDB" id="16816at2759"/>
<dbReference type="CDD" id="cd02440">
    <property type="entry name" value="AdoMet_MTases"/>
    <property type="match status" value="1"/>
</dbReference>
<proteinExistence type="predicted"/>
<evidence type="ECO:0000313" key="8">
    <source>
        <dbReference type="RefSeq" id="XP_018009596.1"/>
    </source>
</evidence>
<keyword evidence="7" id="KW-1185">Reference proteome</keyword>
<dbReference type="GO" id="GO:0008757">
    <property type="term" value="F:S-adenosylmethionine-dependent methyltransferase activity"/>
    <property type="evidence" value="ECO:0007669"/>
    <property type="project" value="InterPro"/>
</dbReference>
<dbReference type="KEGG" id="hazt:108667121"/>
<dbReference type="SUPFAM" id="SSF53335">
    <property type="entry name" value="S-adenosyl-L-methionine-dependent methyltransferases"/>
    <property type="match status" value="1"/>
</dbReference>
<evidence type="ECO:0000259" key="6">
    <source>
        <dbReference type="Pfam" id="PF08241"/>
    </source>
</evidence>
<evidence type="ECO:0000313" key="7">
    <source>
        <dbReference type="Proteomes" id="UP000694843"/>
    </source>
</evidence>
<dbReference type="InterPro" id="IPR029063">
    <property type="entry name" value="SAM-dependent_MTases_sf"/>
</dbReference>
<gene>
    <name evidence="8" type="primary">LOC108667121</name>
</gene>
<dbReference type="OMA" id="YEVVYGH"/>
<dbReference type="GeneID" id="108667121"/>
<reference evidence="8" key="1">
    <citation type="submission" date="2025-08" db="UniProtKB">
        <authorList>
            <consortium name="RefSeq"/>
        </authorList>
    </citation>
    <scope>IDENTIFICATION</scope>
    <source>
        <tissue evidence="8">Whole organism</tissue>
    </source>
</reference>
<evidence type="ECO:0000256" key="4">
    <source>
        <dbReference type="ARBA" id="ARBA00041833"/>
    </source>
</evidence>
<dbReference type="Pfam" id="PF08241">
    <property type="entry name" value="Methyltransf_11"/>
    <property type="match status" value="1"/>
</dbReference>